<evidence type="ECO:0000256" key="6">
    <source>
        <dbReference type="ARBA" id="ARBA00022687"/>
    </source>
</evidence>
<dbReference type="GO" id="GO:0048646">
    <property type="term" value="P:anatomical structure formation involved in morphogenesis"/>
    <property type="evidence" value="ECO:0007669"/>
    <property type="project" value="UniProtKB-ARBA"/>
</dbReference>
<name>A0ABD2QAV2_9PLAT</name>
<dbReference type="PROSITE" id="PS50186">
    <property type="entry name" value="DEP"/>
    <property type="match status" value="1"/>
</dbReference>
<dbReference type="InterPro" id="IPR003351">
    <property type="entry name" value="Dishevelled_protein_dom"/>
</dbReference>
<evidence type="ECO:0000256" key="9">
    <source>
        <dbReference type="SAM" id="MobiDB-lite"/>
    </source>
</evidence>
<dbReference type="GO" id="GO:0016055">
    <property type="term" value="P:Wnt signaling pathway"/>
    <property type="evidence" value="ECO:0007669"/>
    <property type="project" value="UniProtKB-KW"/>
</dbReference>
<dbReference type="PROSITE" id="PS50841">
    <property type="entry name" value="DIX"/>
    <property type="match status" value="1"/>
</dbReference>
<keyword evidence="14" id="KW-1185">Reference proteome</keyword>
<feature type="domain" description="DEP" evidence="11">
    <location>
        <begin position="491"/>
        <end position="565"/>
    </location>
</feature>
<dbReference type="Pfam" id="PF00595">
    <property type="entry name" value="PDZ"/>
    <property type="match status" value="1"/>
</dbReference>
<evidence type="ECO:0000256" key="5">
    <source>
        <dbReference type="ARBA" id="ARBA00022490"/>
    </source>
</evidence>
<dbReference type="InterPro" id="IPR015506">
    <property type="entry name" value="Dsh/Dvl-rel"/>
</dbReference>
<evidence type="ECO:0000256" key="8">
    <source>
        <dbReference type="PROSITE-ProRule" id="PRU00069"/>
    </source>
</evidence>
<evidence type="ECO:0000259" key="12">
    <source>
        <dbReference type="PROSITE" id="PS50841"/>
    </source>
</evidence>
<dbReference type="CDD" id="cd04438">
    <property type="entry name" value="DEP_dishevelled"/>
    <property type="match status" value="1"/>
</dbReference>
<sequence>MASETSGEETKVIYHIDEEETPYLIKLNVPLEKVTLGDFKTALNKPSFKYFVKSKDDDFGFVKEEITADEAILPCFKGKVVIWLVTAESDAATDDEHRSHHNGSTRDRTSADSRPSSFHAAFKSSLTNGFNPKMHEKNEHEETESDRIAPLRNFKSFNKTGRHFGGIGRLIGSSTYDTTSMMSSDIDSTSFFDSEDESRLSTATGTTVSSIYGRLRNKRRKKLYQLSRASSFSSITDSTMSLNIVSVTLSMDTVSFLGISIVGQSNRSIGAGGGGDGGIYVGSIMKGGAVALDGRIEPGDMLLEVNGISFEDMSNDEAVRTLREQVQKPGPITLVVAKCWDTYNKSGNAIGPGPSDSVSQMGGCDSTVCGGMESIIGYNSASNFFNVPKQEPVRPIDPRAWVLHTNAILGAENMNHDCNSSTHSAAKLETMPMGASAAMLMAQAGNRYSNGTRPVVANSIISSHAESAPAPIEQLSIHVDAGIIMQAMSHPESGLDVRDRLWLKITIPRAFIGSDLVDWLYRQVDGFADRKAAKKFASCLLKFGYIRHAVNKTKFSEQCYYVFGDWSSTHLSQSNLEEVDSVSVMRHQHAIPVTSTGGFVTSTPSGGQQQSGGAWMMLSGQGGPGSALSSGQYSSVKTPIYPSQTGSTNGLLQESMPMLLGQNNPAAMEKHSTRSSGATSSSSSSSVTQQHQNGQAQQFIHIQRSSSSTSGSDAAPVLQQQRIPSALAGTSIDAEVARMNLAGAALKAPPQPPPRVVVPGAGGYANF</sequence>
<dbReference type="SUPFAM" id="SSF46785">
    <property type="entry name" value="Winged helix' DNA-binding domain"/>
    <property type="match status" value="1"/>
</dbReference>
<dbReference type="EMBL" id="JBJKFK010000548">
    <property type="protein sequence ID" value="KAL3316377.1"/>
    <property type="molecule type" value="Genomic_DNA"/>
</dbReference>
<feature type="compositionally biased region" description="Basic and acidic residues" evidence="9">
    <location>
        <begin position="133"/>
        <end position="149"/>
    </location>
</feature>
<dbReference type="PANTHER" id="PTHR10878:SF25">
    <property type="entry name" value="SEGMENT POLARITY PROTEIN DISHEVELLED"/>
    <property type="match status" value="1"/>
</dbReference>
<comment type="similarity">
    <text evidence="3">Belongs to the DSH family.</text>
</comment>
<dbReference type="InterPro" id="IPR000591">
    <property type="entry name" value="DEP_dom"/>
</dbReference>
<protein>
    <submittedName>
        <fullName evidence="13">Segment polarity protein dishevelled DVL-2</fullName>
    </submittedName>
</protein>
<dbReference type="AlphaFoldDB" id="A0ABD2QAV2"/>
<dbReference type="InterPro" id="IPR001158">
    <property type="entry name" value="DIX"/>
</dbReference>
<feature type="domain" description="DIX" evidence="12">
    <location>
        <begin position="7"/>
        <end position="88"/>
    </location>
</feature>
<dbReference type="Pfam" id="PF00778">
    <property type="entry name" value="DIX"/>
    <property type="match status" value="1"/>
</dbReference>
<feature type="region of interest" description="Disordered" evidence="9">
    <location>
        <begin position="92"/>
        <end position="150"/>
    </location>
</feature>
<feature type="compositionally biased region" description="Basic and acidic residues" evidence="9">
    <location>
        <begin position="94"/>
        <end position="111"/>
    </location>
</feature>
<dbReference type="Pfam" id="PF02377">
    <property type="entry name" value="Dishevelled"/>
    <property type="match status" value="1"/>
</dbReference>
<proteinExistence type="inferred from homology"/>
<accession>A0ABD2QAV2</accession>
<dbReference type="GO" id="GO:0009887">
    <property type="term" value="P:animal organ morphogenesis"/>
    <property type="evidence" value="ECO:0007669"/>
    <property type="project" value="UniProtKB-ARBA"/>
</dbReference>
<evidence type="ECO:0000313" key="14">
    <source>
        <dbReference type="Proteomes" id="UP001626550"/>
    </source>
</evidence>
<dbReference type="InterPro" id="IPR038207">
    <property type="entry name" value="DIX_dom_sf"/>
</dbReference>
<feature type="domain" description="PDZ" evidence="10">
    <location>
        <begin position="246"/>
        <end position="324"/>
    </location>
</feature>
<dbReference type="SMART" id="SM00049">
    <property type="entry name" value="DEP"/>
    <property type="match status" value="1"/>
</dbReference>
<dbReference type="InterPro" id="IPR001478">
    <property type="entry name" value="PDZ"/>
</dbReference>
<dbReference type="PANTHER" id="PTHR10878">
    <property type="entry name" value="SEGMENT POLARITY PROTEIN DISHEVELLED"/>
    <property type="match status" value="1"/>
</dbReference>
<comment type="subcellular location">
    <subcellularLocation>
        <location evidence="2">Cytoplasm</location>
    </subcellularLocation>
    <subcellularLocation>
        <location evidence="1">Membrane</location>
    </subcellularLocation>
</comment>
<dbReference type="GO" id="GO:0000132">
    <property type="term" value="P:establishment of mitotic spindle orientation"/>
    <property type="evidence" value="ECO:0007669"/>
    <property type="project" value="UniProtKB-ARBA"/>
</dbReference>
<evidence type="ECO:0000259" key="10">
    <source>
        <dbReference type="PROSITE" id="PS50106"/>
    </source>
</evidence>
<evidence type="ECO:0000256" key="4">
    <source>
        <dbReference type="ARBA" id="ARBA00022473"/>
    </source>
</evidence>
<organism evidence="13 14">
    <name type="scientific">Cichlidogyrus casuarinus</name>
    <dbReference type="NCBI Taxonomy" id="1844966"/>
    <lineage>
        <taxon>Eukaryota</taxon>
        <taxon>Metazoa</taxon>
        <taxon>Spiralia</taxon>
        <taxon>Lophotrochozoa</taxon>
        <taxon>Platyhelminthes</taxon>
        <taxon>Monogenea</taxon>
        <taxon>Monopisthocotylea</taxon>
        <taxon>Dactylogyridea</taxon>
        <taxon>Ancyrocephalidae</taxon>
        <taxon>Cichlidogyrus</taxon>
    </lineage>
</organism>
<evidence type="ECO:0000256" key="3">
    <source>
        <dbReference type="ARBA" id="ARBA00008735"/>
    </source>
</evidence>
<dbReference type="InterPro" id="IPR036390">
    <property type="entry name" value="WH_DNA-bd_sf"/>
</dbReference>
<dbReference type="GO" id="GO:0048730">
    <property type="term" value="P:epidermis morphogenesis"/>
    <property type="evidence" value="ECO:0007669"/>
    <property type="project" value="UniProtKB-ARBA"/>
</dbReference>
<feature type="compositionally biased region" description="Polar residues" evidence="9">
    <location>
        <begin position="689"/>
        <end position="704"/>
    </location>
</feature>
<dbReference type="InterPro" id="IPR029071">
    <property type="entry name" value="Ubiquitin-like_domsf"/>
</dbReference>
<evidence type="ECO:0000259" key="11">
    <source>
        <dbReference type="PROSITE" id="PS50186"/>
    </source>
</evidence>
<dbReference type="InterPro" id="IPR036034">
    <property type="entry name" value="PDZ_sf"/>
</dbReference>
<keyword evidence="5" id="KW-0963">Cytoplasm</keyword>
<dbReference type="Proteomes" id="UP001626550">
    <property type="component" value="Unassembled WGS sequence"/>
</dbReference>
<dbReference type="GO" id="GO:0048598">
    <property type="term" value="P:embryonic morphogenesis"/>
    <property type="evidence" value="ECO:0007669"/>
    <property type="project" value="UniProtKB-ARBA"/>
</dbReference>
<evidence type="ECO:0000313" key="13">
    <source>
        <dbReference type="EMBL" id="KAL3316377.1"/>
    </source>
</evidence>
<dbReference type="GO" id="GO:0048699">
    <property type="term" value="P:generation of neurons"/>
    <property type="evidence" value="ECO:0007669"/>
    <property type="project" value="UniProtKB-ARBA"/>
</dbReference>
<feature type="region of interest" description="Disordered" evidence="9">
    <location>
        <begin position="666"/>
        <end position="716"/>
    </location>
</feature>
<feature type="compositionally biased region" description="Low complexity" evidence="9">
    <location>
        <begin position="674"/>
        <end position="688"/>
    </location>
</feature>
<comment type="caution">
    <text evidence="13">The sequence shown here is derived from an EMBL/GenBank/DDBJ whole genome shotgun (WGS) entry which is preliminary data.</text>
</comment>
<dbReference type="InterPro" id="IPR036388">
    <property type="entry name" value="WH-like_DNA-bd_sf"/>
</dbReference>
<dbReference type="Gene3D" id="2.40.240.130">
    <property type="match status" value="1"/>
</dbReference>
<feature type="compositionally biased region" description="Polar residues" evidence="9">
    <location>
        <begin position="595"/>
        <end position="604"/>
    </location>
</feature>
<dbReference type="CDD" id="cd06717">
    <property type="entry name" value="PDZ_Dishevelled-like"/>
    <property type="match status" value="1"/>
</dbReference>
<dbReference type="SMART" id="SM00228">
    <property type="entry name" value="PDZ"/>
    <property type="match status" value="1"/>
</dbReference>
<dbReference type="GO" id="GO:0030674">
    <property type="term" value="F:protein-macromolecule adaptor activity"/>
    <property type="evidence" value="ECO:0007669"/>
    <property type="project" value="UniProtKB-ARBA"/>
</dbReference>
<dbReference type="Gene3D" id="2.30.42.10">
    <property type="match status" value="1"/>
</dbReference>
<dbReference type="PROSITE" id="PS50106">
    <property type="entry name" value="PDZ"/>
    <property type="match status" value="1"/>
</dbReference>
<dbReference type="GO" id="GO:0005938">
    <property type="term" value="C:cell cortex"/>
    <property type="evidence" value="ECO:0007669"/>
    <property type="project" value="UniProtKB-ARBA"/>
</dbReference>
<dbReference type="GO" id="GO:0016477">
    <property type="term" value="P:cell migration"/>
    <property type="evidence" value="ECO:0007669"/>
    <property type="project" value="UniProtKB-ARBA"/>
</dbReference>
<dbReference type="SMART" id="SM00021">
    <property type="entry name" value="DAX"/>
    <property type="match status" value="1"/>
</dbReference>
<dbReference type="GO" id="GO:0048468">
    <property type="term" value="P:cell development"/>
    <property type="evidence" value="ECO:0007669"/>
    <property type="project" value="UniProtKB-ARBA"/>
</dbReference>
<keyword evidence="7" id="KW-0472">Membrane</keyword>
<dbReference type="SUPFAM" id="SSF54236">
    <property type="entry name" value="Ubiquitin-like"/>
    <property type="match status" value="1"/>
</dbReference>
<evidence type="ECO:0000256" key="1">
    <source>
        <dbReference type="ARBA" id="ARBA00004370"/>
    </source>
</evidence>
<dbReference type="GO" id="GO:0003002">
    <property type="term" value="P:regionalization"/>
    <property type="evidence" value="ECO:0007669"/>
    <property type="project" value="UniProtKB-ARBA"/>
</dbReference>
<gene>
    <name evidence="13" type="primary">DVL2</name>
    <name evidence="13" type="ORF">Ciccas_004976</name>
</gene>
<dbReference type="GO" id="GO:0016020">
    <property type="term" value="C:membrane"/>
    <property type="evidence" value="ECO:0007669"/>
    <property type="project" value="UniProtKB-SubCell"/>
</dbReference>
<feature type="region of interest" description="Disordered" evidence="9">
    <location>
        <begin position="595"/>
        <end position="634"/>
    </location>
</feature>
<dbReference type="SUPFAM" id="SSF50156">
    <property type="entry name" value="PDZ domain-like"/>
    <property type="match status" value="1"/>
</dbReference>
<dbReference type="FunFam" id="2.40.240.130:FF:000001">
    <property type="entry name" value="Segment polarity protein dishevelled homolog DVL-1"/>
    <property type="match status" value="1"/>
</dbReference>
<dbReference type="Pfam" id="PF00610">
    <property type="entry name" value="DEP"/>
    <property type="match status" value="1"/>
</dbReference>
<dbReference type="FunFam" id="1.10.10.10:FF:000400">
    <property type="entry name" value="DiSHevelled related"/>
    <property type="match status" value="1"/>
</dbReference>
<keyword evidence="4" id="KW-0217">Developmental protein</keyword>
<evidence type="ECO:0000256" key="2">
    <source>
        <dbReference type="ARBA" id="ARBA00004496"/>
    </source>
</evidence>
<reference evidence="13 14" key="1">
    <citation type="submission" date="2024-11" db="EMBL/GenBank/DDBJ databases">
        <title>Adaptive evolution of stress response genes in parasites aligns with host niche diversity.</title>
        <authorList>
            <person name="Hahn C."/>
            <person name="Resl P."/>
        </authorList>
    </citation>
    <scope>NUCLEOTIDE SEQUENCE [LARGE SCALE GENOMIC DNA]</scope>
    <source>
        <strain evidence="13">EGGRZ-B1_66</strain>
        <tissue evidence="13">Body</tissue>
    </source>
</reference>
<evidence type="ECO:0000256" key="7">
    <source>
        <dbReference type="ARBA" id="ARBA00023136"/>
    </source>
</evidence>
<keyword evidence="6 8" id="KW-0879">Wnt signaling pathway</keyword>
<dbReference type="Gene3D" id="1.10.10.10">
    <property type="entry name" value="Winged helix-like DNA-binding domain superfamily/Winged helix DNA-binding domain"/>
    <property type="match status" value="1"/>
</dbReference>
<dbReference type="FunFam" id="2.30.42.10:FF:000014">
    <property type="entry name" value="Segment polarity protein dishevelled homolog DVL-3"/>
    <property type="match status" value="1"/>
</dbReference>